<feature type="non-terminal residue" evidence="2">
    <location>
        <position position="1"/>
    </location>
</feature>
<dbReference type="Proteomes" id="UP000824469">
    <property type="component" value="Unassembled WGS sequence"/>
</dbReference>
<dbReference type="AlphaFoldDB" id="A0AA38FT33"/>
<organism evidence="2 3">
    <name type="scientific">Taxus chinensis</name>
    <name type="common">Chinese yew</name>
    <name type="synonym">Taxus wallichiana var. chinensis</name>
    <dbReference type="NCBI Taxonomy" id="29808"/>
    <lineage>
        <taxon>Eukaryota</taxon>
        <taxon>Viridiplantae</taxon>
        <taxon>Streptophyta</taxon>
        <taxon>Embryophyta</taxon>
        <taxon>Tracheophyta</taxon>
        <taxon>Spermatophyta</taxon>
        <taxon>Pinopsida</taxon>
        <taxon>Pinidae</taxon>
        <taxon>Conifers II</taxon>
        <taxon>Cupressales</taxon>
        <taxon>Taxaceae</taxon>
        <taxon>Taxus</taxon>
    </lineage>
</organism>
<dbReference type="EMBL" id="JAHRHJ020000007">
    <property type="protein sequence ID" value="KAH9309059.1"/>
    <property type="molecule type" value="Genomic_DNA"/>
</dbReference>
<protein>
    <submittedName>
        <fullName evidence="2">Uncharacterized protein</fullName>
    </submittedName>
</protein>
<gene>
    <name evidence="2" type="ORF">KI387_036970</name>
</gene>
<accession>A0AA38FT33</accession>
<evidence type="ECO:0000313" key="2">
    <source>
        <dbReference type="EMBL" id="KAH9309059.1"/>
    </source>
</evidence>
<proteinExistence type="predicted"/>
<feature type="compositionally biased region" description="Basic and acidic residues" evidence="1">
    <location>
        <begin position="31"/>
        <end position="40"/>
    </location>
</feature>
<keyword evidence="3" id="KW-1185">Reference proteome</keyword>
<evidence type="ECO:0000313" key="3">
    <source>
        <dbReference type="Proteomes" id="UP000824469"/>
    </source>
</evidence>
<reference evidence="2 3" key="1">
    <citation type="journal article" date="2021" name="Nat. Plants">
        <title>The Taxus genome provides insights into paclitaxel biosynthesis.</title>
        <authorList>
            <person name="Xiong X."/>
            <person name="Gou J."/>
            <person name="Liao Q."/>
            <person name="Li Y."/>
            <person name="Zhou Q."/>
            <person name="Bi G."/>
            <person name="Li C."/>
            <person name="Du R."/>
            <person name="Wang X."/>
            <person name="Sun T."/>
            <person name="Guo L."/>
            <person name="Liang H."/>
            <person name="Lu P."/>
            <person name="Wu Y."/>
            <person name="Zhang Z."/>
            <person name="Ro D.K."/>
            <person name="Shang Y."/>
            <person name="Huang S."/>
            <person name="Yan J."/>
        </authorList>
    </citation>
    <scope>NUCLEOTIDE SEQUENCE [LARGE SCALE GENOMIC DNA]</scope>
    <source>
        <strain evidence="2">Ta-2019</strain>
    </source>
</reference>
<feature type="region of interest" description="Disordered" evidence="1">
    <location>
        <begin position="20"/>
        <end position="71"/>
    </location>
</feature>
<feature type="non-terminal residue" evidence="2">
    <location>
        <position position="71"/>
    </location>
</feature>
<sequence>NRLISAPARLAIEAPHINTTVEIVEEDEEPKDQGSHKDFEASGYANESFDDSAGDSNIGYLEYEEDQCKHD</sequence>
<evidence type="ECO:0000256" key="1">
    <source>
        <dbReference type="SAM" id="MobiDB-lite"/>
    </source>
</evidence>
<comment type="caution">
    <text evidence="2">The sequence shown here is derived from an EMBL/GenBank/DDBJ whole genome shotgun (WGS) entry which is preliminary data.</text>
</comment>
<name>A0AA38FT33_TAXCH</name>